<reference evidence="1 2" key="1">
    <citation type="submission" date="2015-03" db="EMBL/GenBank/DDBJ databases">
        <authorList>
            <person name="Hassan Y."/>
            <person name="Lepp D."/>
            <person name="Li X.-Z."/>
            <person name="Zhou T."/>
        </authorList>
    </citation>
    <scope>NUCLEOTIDE SEQUENCE [LARGE SCALE GENOMIC DNA]</scope>
    <source>
        <strain evidence="1 2">IPL18</strain>
    </source>
</reference>
<gene>
    <name evidence="1" type="ORF">VE26_05395</name>
</gene>
<dbReference type="RefSeq" id="WP_046104069.1">
    <property type="nucleotide sequence ID" value="NZ_JZEY01000054.1"/>
</dbReference>
<dbReference type="AlphaFoldDB" id="A0A0F5FKJ7"/>
<evidence type="ECO:0000313" key="1">
    <source>
        <dbReference type="EMBL" id="KKB09376.1"/>
    </source>
</evidence>
<dbReference type="PATRIC" id="fig|429727.3.peg.1114"/>
<dbReference type="OrthoDB" id="9906480at2"/>
<dbReference type="Proteomes" id="UP000033649">
    <property type="component" value="Unassembled WGS sequence"/>
</dbReference>
<organism evidence="1 2">
    <name type="scientific">Devosia chinhatensis</name>
    <dbReference type="NCBI Taxonomy" id="429727"/>
    <lineage>
        <taxon>Bacteria</taxon>
        <taxon>Pseudomonadati</taxon>
        <taxon>Pseudomonadota</taxon>
        <taxon>Alphaproteobacteria</taxon>
        <taxon>Hyphomicrobiales</taxon>
        <taxon>Devosiaceae</taxon>
        <taxon>Devosia</taxon>
    </lineage>
</organism>
<accession>A0A0F5FKJ7</accession>
<keyword evidence="2" id="KW-1185">Reference proteome</keyword>
<evidence type="ECO:0000313" key="2">
    <source>
        <dbReference type="Proteomes" id="UP000033649"/>
    </source>
</evidence>
<name>A0A0F5FKJ7_9HYPH</name>
<sequence length="69" mass="7672">MTLEAQACLITDVQAILRQARDERDTDKLRKGNELMLSAAFMRLPLDAQTDCRALYRDAFVACSGALVP</sequence>
<protein>
    <submittedName>
        <fullName evidence="1">Uncharacterized protein</fullName>
    </submittedName>
</protein>
<proteinExistence type="predicted"/>
<dbReference type="STRING" id="429727.VE26_05395"/>
<comment type="caution">
    <text evidence="1">The sequence shown here is derived from an EMBL/GenBank/DDBJ whole genome shotgun (WGS) entry which is preliminary data.</text>
</comment>
<dbReference type="EMBL" id="JZEY01000054">
    <property type="protein sequence ID" value="KKB09376.1"/>
    <property type="molecule type" value="Genomic_DNA"/>
</dbReference>